<feature type="transmembrane region" description="Helical" evidence="1">
    <location>
        <begin position="66"/>
        <end position="85"/>
    </location>
</feature>
<protein>
    <submittedName>
        <fullName evidence="2">Uncharacterized protein</fullName>
    </submittedName>
</protein>
<accession>A0A7S1ZG96</accession>
<proteinExistence type="predicted"/>
<evidence type="ECO:0000313" key="2">
    <source>
        <dbReference type="EMBL" id="CAD9337518.1"/>
    </source>
</evidence>
<dbReference type="AlphaFoldDB" id="A0A7S1ZG96"/>
<gene>
    <name evidence="2" type="ORF">DBRI1063_LOCUS14826</name>
</gene>
<evidence type="ECO:0000256" key="1">
    <source>
        <dbReference type="SAM" id="Phobius"/>
    </source>
</evidence>
<keyword evidence="1" id="KW-0472">Membrane</keyword>
<dbReference type="EMBL" id="HBGN01023217">
    <property type="protein sequence ID" value="CAD9337518.1"/>
    <property type="molecule type" value="Transcribed_RNA"/>
</dbReference>
<organism evidence="2">
    <name type="scientific">Ditylum brightwellii</name>
    <dbReference type="NCBI Taxonomy" id="49249"/>
    <lineage>
        <taxon>Eukaryota</taxon>
        <taxon>Sar</taxon>
        <taxon>Stramenopiles</taxon>
        <taxon>Ochrophyta</taxon>
        <taxon>Bacillariophyta</taxon>
        <taxon>Mediophyceae</taxon>
        <taxon>Lithodesmiophycidae</taxon>
        <taxon>Lithodesmiales</taxon>
        <taxon>Lithodesmiaceae</taxon>
        <taxon>Ditylum</taxon>
    </lineage>
</organism>
<name>A0A7S1ZG96_9STRA</name>
<keyword evidence="1" id="KW-1133">Transmembrane helix</keyword>
<sequence>MKMNRLSNPRRRKLYGIPAPNRSGVIYFDAVAVESRRDFSCLPSSSDSMTVTSRKRKMVSHRRKRCNSLLFLSAFATITIDLLMMSPASAQSAGGAYDELFRTSRFFTNSDFLGDITFNDNGKFIDLPWISFELFETNGVLSDSALASLSSGVHTFLDTELIALHQRGGDGYPFTYESIEVDVTSQDTIVRENRRQVAAVVLEEEGYENRGAEVRIKDHARSHMSRSRSDTLEDDALRRNKSSVFYDTVPGPDEDQVTGWVQSIVDNNLDQLMKFSYGHFLCFSCQYANCVELCSYSHCPCRNSS</sequence>
<reference evidence="2" key="1">
    <citation type="submission" date="2021-01" db="EMBL/GenBank/DDBJ databases">
        <authorList>
            <person name="Corre E."/>
            <person name="Pelletier E."/>
            <person name="Niang G."/>
            <person name="Scheremetjew M."/>
            <person name="Finn R."/>
            <person name="Kale V."/>
            <person name="Holt S."/>
            <person name="Cochrane G."/>
            <person name="Meng A."/>
            <person name="Brown T."/>
            <person name="Cohen L."/>
        </authorList>
    </citation>
    <scope>NUCLEOTIDE SEQUENCE</scope>
    <source>
        <strain evidence="2">Pop2</strain>
    </source>
</reference>
<keyword evidence="1" id="KW-0812">Transmembrane</keyword>